<comment type="similarity">
    <text evidence="2">Belongs to the SLC13A/DASS transporter (TC 2.A.47) family. NADC subfamily.</text>
</comment>
<accession>A0ABW2QB27</accession>
<dbReference type="EMBL" id="JBHTCQ010000001">
    <property type="protein sequence ID" value="MFC7404603.1"/>
    <property type="molecule type" value="Genomic_DNA"/>
</dbReference>
<feature type="transmembrane region" description="Helical" evidence="9">
    <location>
        <begin position="441"/>
        <end position="458"/>
    </location>
</feature>
<evidence type="ECO:0000256" key="2">
    <source>
        <dbReference type="ARBA" id="ARBA00006772"/>
    </source>
</evidence>
<protein>
    <recommendedName>
        <fullName evidence="3">Sodium-dependent dicarboxylate transporter SdcS</fullName>
    </recommendedName>
    <alternativeName>
        <fullName evidence="7">Na(+)/dicarboxylate symporter</fullName>
    </alternativeName>
</protein>
<evidence type="ECO:0000256" key="9">
    <source>
        <dbReference type="SAM" id="Phobius"/>
    </source>
</evidence>
<feature type="transmembrane region" description="Helical" evidence="9">
    <location>
        <begin position="387"/>
        <end position="410"/>
    </location>
</feature>
<feature type="compositionally biased region" description="Low complexity" evidence="8">
    <location>
        <begin position="1"/>
        <end position="16"/>
    </location>
</feature>
<feature type="transmembrane region" description="Helical" evidence="9">
    <location>
        <begin position="103"/>
        <end position="120"/>
    </location>
</feature>
<evidence type="ECO:0000256" key="4">
    <source>
        <dbReference type="ARBA" id="ARBA00022692"/>
    </source>
</evidence>
<dbReference type="RefSeq" id="WP_382392155.1">
    <property type="nucleotide sequence ID" value="NZ_JBHTCQ010000001.1"/>
</dbReference>
<evidence type="ECO:0000313" key="10">
    <source>
        <dbReference type="EMBL" id="MFC7404603.1"/>
    </source>
</evidence>
<evidence type="ECO:0000256" key="8">
    <source>
        <dbReference type="SAM" id="MobiDB-lite"/>
    </source>
</evidence>
<feature type="transmembrane region" description="Helical" evidence="9">
    <location>
        <begin position="27"/>
        <end position="43"/>
    </location>
</feature>
<feature type="transmembrane region" description="Helical" evidence="9">
    <location>
        <begin position="55"/>
        <end position="83"/>
    </location>
</feature>
<feature type="transmembrane region" description="Helical" evidence="9">
    <location>
        <begin position="289"/>
        <end position="307"/>
    </location>
</feature>
<reference evidence="11" key="1">
    <citation type="journal article" date="2019" name="Int. J. Syst. Evol. Microbiol.">
        <title>The Global Catalogue of Microorganisms (GCM) 10K type strain sequencing project: providing services to taxonomists for standard genome sequencing and annotation.</title>
        <authorList>
            <consortium name="The Broad Institute Genomics Platform"/>
            <consortium name="The Broad Institute Genome Sequencing Center for Infectious Disease"/>
            <person name="Wu L."/>
            <person name="Ma J."/>
        </authorList>
    </citation>
    <scope>NUCLEOTIDE SEQUENCE [LARGE SCALE GENOMIC DNA]</scope>
    <source>
        <strain evidence="11">JCM 1490</strain>
    </source>
</reference>
<dbReference type="InterPro" id="IPR001898">
    <property type="entry name" value="SLC13A/DASS"/>
</dbReference>
<dbReference type="PANTHER" id="PTHR10283:SF82">
    <property type="entry name" value="SOLUTE CARRIER FAMILY 13 MEMBER 2"/>
    <property type="match status" value="1"/>
</dbReference>
<feature type="region of interest" description="Disordered" evidence="8">
    <location>
        <begin position="1"/>
        <end position="21"/>
    </location>
</feature>
<keyword evidence="6 9" id="KW-0472">Membrane</keyword>
<feature type="transmembrane region" description="Helical" evidence="9">
    <location>
        <begin position="232"/>
        <end position="254"/>
    </location>
</feature>
<sequence>MTSERTTAPGRTTTTGGRRRGISGRRIGLVLGPVLFLVVELGPELGSMGGDAQHVLAATLWIATWWVTEAIPLAATALLPVILLPLLGVTSYDDVVTRYADDIILLFLGGFVIAAALEKVNLHRRIALSIINVLGTNPSRLVLGFILSTTFVSLWISNTATAMMMVPIAMSILSQFTFDAVDDRKRRNLERALLFATAYGATAGGMGTLISGTPNPIFAAQSREMFDTEIGFGQFMLFGTPVAFLFALIIWLFLTRVAFRLDRREIPGAKEVVRRELAGLGPMARDERLVLAVITCVALLWITRSFFLVELLPEISDGMISIAGLVALFLLPAARDDDESRAATRSRILTWQDTRKVPWDVLILFGGGLAIASGFEVSGLSEWVGEQLGVLEGVPTAVVVFAGASLVLLLTEITSNTATATLIVPVFGVVGNSIGIDPVTLMMAAALGANFAFMLPVATPPNAIIYGTGKITIGEMVRVGFALNLVSAVVVTVVLLTWFPVVF</sequence>
<comment type="subcellular location">
    <subcellularLocation>
        <location evidence="1">Membrane</location>
        <topology evidence="1">Multi-pass membrane protein</topology>
    </subcellularLocation>
</comment>
<keyword evidence="5 9" id="KW-1133">Transmembrane helix</keyword>
<feature type="transmembrane region" description="Helical" evidence="9">
    <location>
        <begin position="417"/>
        <end position="435"/>
    </location>
</feature>
<evidence type="ECO:0000256" key="5">
    <source>
        <dbReference type="ARBA" id="ARBA00022989"/>
    </source>
</evidence>
<organism evidence="10 11">
    <name type="scientific">Georgenia alba</name>
    <dbReference type="NCBI Taxonomy" id="2233858"/>
    <lineage>
        <taxon>Bacteria</taxon>
        <taxon>Bacillati</taxon>
        <taxon>Actinomycetota</taxon>
        <taxon>Actinomycetes</taxon>
        <taxon>Micrococcales</taxon>
        <taxon>Bogoriellaceae</taxon>
        <taxon>Georgenia</taxon>
    </lineage>
</organism>
<keyword evidence="11" id="KW-1185">Reference proteome</keyword>
<evidence type="ECO:0000313" key="11">
    <source>
        <dbReference type="Proteomes" id="UP001596455"/>
    </source>
</evidence>
<feature type="transmembrane region" description="Helical" evidence="9">
    <location>
        <begin position="193"/>
        <end position="212"/>
    </location>
</feature>
<proteinExistence type="inferred from homology"/>
<gene>
    <name evidence="10" type="ORF">ACFQQL_05740</name>
</gene>
<dbReference type="PANTHER" id="PTHR10283">
    <property type="entry name" value="SOLUTE CARRIER FAMILY 13 MEMBER"/>
    <property type="match status" value="1"/>
</dbReference>
<feature type="transmembrane region" description="Helical" evidence="9">
    <location>
        <begin position="479"/>
        <end position="501"/>
    </location>
</feature>
<dbReference type="CDD" id="cd01115">
    <property type="entry name" value="SLC13_permease"/>
    <property type="match status" value="1"/>
</dbReference>
<evidence type="ECO:0000256" key="3">
    <source>
        <dbReference type="ARBA" id="ARBA00020150"/>
    </source>
</evidence>
<dbReference type="Proteomes" id="UP001596455">
    <property type="component" value="Unassembled WGS sequence"/>
</dbReference>
<feature type="transmembrane region" description="Helical" evidence="9">
    <location>
        <begin position="319"/>
        <end position="336"/>
    </location>
</feature>
<dbReference type="Pfam" id="PF00939">
    <property type="entry name" value="Na_sulph_symp"/>
    <property type="match status" value="1"/>
</dbReference>
<keyword evidence="4 9" id="KW-0812">Transmembrane</keyword>
<name>A0ABW2QB27_9MICO</name>
<feature type="transmembrane region" description="Helical" evidence="9">
    <location>
        <begin position="357"/>
        <end position="375"/>
    </location>
</feature>
<comment type="caution">
    <text evidence="10">The sequence shown here is derived from an EMBL/GenBank/DDBJ whole genome shotgun (WGS) entry which is preliminary data.</text>
</comment>
<evidence type="ECO:0000256" key="7">
    <source>
        <dbReference type="ARBA" id="ARBA00031174"/>
    </source>
</evidence>
<dbReference type="NCBIfam" id="TIGR00785">
    <property type="entry name" value="dass"/>
    <property type="match status" value="1"/>
</dbReference>
<evidence type="ECO:0000256" key="1">
    <source>
        <dbReference type="ARBA" id="ARBA00004141"/>
    </source>
</evidence>
<evidence type="ECO:0000256" key="6">
    <source>
        <dbReference type="ARBA" id="ARBA00023136"/>
    </source>
</evidence>